<dbReference type="GO" id="GO:0003700">
    <property type="term" value="F:DNA-binding transcription factor activity"/>
    <property type="evidence" value="ECO:0007669"/>
    <property type="project" value="InterPro"/>
</dbReference>
<dbReference type="InterPro" id="IPR018060">
    <property type="entry name" value="HTH_AraC"/>
</dbReference>
<evidence type="ECO:0000313" key="2">
    <source>
        <dbReference type="EMBL" id="OOK72761.1"/>
    </source>
</evidence>
<name>A0A1V3X2N3_MYCKA</name>
<feature type="domain" description="HTH araC/xylS-type" evidence="1">
    <location>
        <begin position="1"/>
        <end position="46"/>
    </location>
</feature>
<dbReference type="PROSITE" id="PS01124">
    <property type="entry name" value="HTH_ARAC_FAMILY_2"/>
    <property type="match status" value="1"/>
</dbReference>
<evidence type="ECO:0000313" key="3">
    <source>
        <dbReference type="Proteomes" id="UP000188532"/>
    </source>
</evidence>
<dbReference type="Proteomes" id="UP000188532">
    <property type="component" value="Unassembled WGS sequence"/>
</dbReference>
<organism evidence="2 3">
    <name type="scientific">Mycobacterium kansasii</name>
    <dbReference type="NCBI Taxonomy" id="1768"/>
    <lineage>
        <taxon>Bacteria</taxon>
        <taxon>Bacillati</taxon>
        <taxon>Actinomycetota</taxon>
        <taxon>Actinomycetes</taxon>
        <taxon>Mycobacteriales</taxon>
        <taxon>Mycobacteriaceae</taxon>
        <taxon>Mycobacterium</taxon>
    </lineage>
</organism>
<accession>A0A1V3X2N3</accession>
<dbReference type="AlphaFoldDB" id="A0A1V3X2N3"/>
<protein>
    <submittedName>
        <fullName evidence="2">Bacterial regulatory helix-turn-helix s, AraC family protein</fullName>
    </submittedName>
</protein>
<reference evidence="2 3" key="1">
    <citation type="submission" date="2017-02" db="EMBL/GenBank/DDBJ databases">
        <title>Complete genome sequences of Mycobacterium kansasii strains isolated from rhesus macaques.</title>
        <authorList>
            <person name="Panda A."/>
            <person name="Nagaraj S."/>
            <person name="Zhao X."/>
            <person name="Tettelin H."/>
            <person name="Detolla L.J."/>
        </authorList>
    </citation>
    <scope>NUCLEOTIDE SEQUENCE [LARGE SCALE GENOMIC DNA]</scope>
    <source>
        <strain evidence="2 3">11-3469</strain>
    </source>
</reference>
<evidence type="ECO:0000259" key="1">
    <source>
        <dbReference type="PROSITE" id="PS01124"/>
    </source>
</evidence>
<dbReference type="Gene3D" id="1.10.10.60">
    <property type="entry name" value="Homeodomain-like"/>
    <property type="match status" value="1"/>
</dbReference>
<gene>
    <name evidence="2" type="ORF">BZL29_5089</name>
</gene>
<proteinExistence type="predicted"/>
<sequence>MNIGVKDVAAVVHLTPRAVQYLFRQQLDTTPTEYLRRIRCIEPIRT</sequence>
<dbReference type="EMBL" id="MVBN01000005">
    <property type="protein sequence ID" value="OOK72761.1"/>
    <property type="molecule type" value="Genomic_DNA"/>
</dbReference>
<dbReference type="GO" id="GO:0043565">
    <property type="term" value="F:sequence-specific DNA binding"/>
    <property type="evidence" value="ECO:0007669"/>
    <property type="project" value="InterPro"/>
</dbReference>
<comment type="caution">
    <text evidence="2">The sequence shown here is derived from an EMBL/GenBank/DDBJ whole genome shotgun (WGS) entry which is preliminary data.</text>
</comment>